<reference evidence="3" key="1">
    <citation type="journal article" date="2017" name="Nature">
        <title>The sunflower genome provides insights into oil metabolism, flowering and Asterid evolution.</title>
        <authorList>
            <person name="Badouin H."/>
            <person name="Gouzy J."/>
            <person name="Grassa C.J."/>
            <person name="Murat F."/>
            <person name="Staton S.E."/>
            <person name="Cottret L."/>
            <person name="Lelandais-Briere C."/>
            <person name="Owens G.L."/>
            <person name="Carrere S."/>
            <person name="Mayjonade B."/>
            <person name="Legrand L."/>
            <person name="Gill N."/>
            <person name="Kane N.C."/>
            <person name="Bowers J.E."/>
            <person name="Hubner S."/>
            <person name="Bellec A."/>
            <person name="Berard A."/>
            <person name="Berges H."/>
            <person name="Blanchet N."/>
            <person name="Boniface M.C."/>
            <person name="Brunel D."/>
            <person name="Catrice O."/>
            <person name="Chaidir N."/>
            <person name="Claudel C."/>
            <person name="Donnadieu C."/>
            <person name="Faraut T."/>
            <person name="Fievet G."/>
            <person name="Helmstetter N."/>
            <person name="King M."/>
            <person name="Knapp S.J."/>
            <person name="Lai Z."/>
            <person name="Le Paslier M.C."/>
            <person name="Lippi Y."/>
            <person name="Lorenzon L."/>
            <person name="Mandel J.R."/>
            <person name="Marage G."/>
            <person name="Marchand G."/>
            <person name="Marquand E."/>
            <person name="Bret-Mestries E."/>
            <person name="Morien E."/>
            <person name="Nambeesan S."/>
            <person name="Nguyen T."/>
            <person name="Pegot-Espagnet P."/>
            <person name="Pouilly N."/>
            <person name="Raftis F."/>
            <person name="Sallet E."/>
            <person name="Schiex T."/>
            <person name="Thomas J."/>
            <person name="Vandecasteele C."/>
            <person name="Vares D."/>
            <person name="Vear F."/>
            <person name="Vautrin S."/>
            <person name="Crespi M."/>
            <person name="Mangin B."/>
            <person name="Burke J.M."/>
            <person name="Salse J."/>
            <person name="Munos S."/>
            <person name="Vincourt P."/>
            <person name="Rieseberg L.H."/>
            <person name="Langlade N.B."/>
        </authorList>
    </citation>
    <scope>NUCLEOTIDE SEQUENCE [LARGE SCALE GENOMIC DNA]</scope>
    <source>
        <strain evidence="3">cv. SF193</strain>
    </source>
</reference>
<dbReference type="AlphaFoldDB" id="A0A251SJC0"/>
<evidence type="ECO:0000313" key="2">
    <source>
        <dbReference type="EMBL" id="OTF98681.1"/>
    </source>
</evidence>
<evidence type="ECO:0000313" key="3">
    <source>
        <dbReference type="Proteomes" id="UP000215914"/>
    </source>
</evidence>
<feature type="region of interest" description="Disordered" evidence="1">
    <location>
        <begin position="1"/>
        <end position="22"/>
    </location>
</feature>
<accession>A0A251SJC0</accession>
<dbReference type="InParanoid" id="A0A251SJC0"/>
<organism evidence="2 3">
    <name type="scientific">Helianthus annuus</name>
    <name type="common">Common sunflower</name>
    <dbReference type="NCBI Taxonomy" id="4232"/>
    <lineage>
        <taxon>Eukaryota</taxon>
        <taxon>Viridiplantae</taxon>
        <taxon>Streptophyta</taxon>
        <taxon>Embryophyta</taxon>
        <taxon>Tracheophyta</taxon>
        <taxon>Spermatophyta</taxon>
        <taxon>Magnoliopsida</taxon>
        <taxon>eudicotyledons</taxon>
        <taxon>Gunneridae</taxon>
        <taxon>Pentapetalae</taxon>
        <taxon>asterids</taxon>
        <taxon>campanulids</taxon>
        <taxon>Asterales</taxon>
        <taxon>Asteraceae</taxon>
        <taxon>Asteroideae</taxon>
        <taxon>Heliantheae alliance</taxon>
        <taxon>Heliantheae</taxon>
        <taxon>Helianthus</taxon>
    </lineage>
</organism>
<keyword evidence="3" id="KW-1185">Reference proteome</keyword>
<dbReference type="EMBL" id="CM007903">
    <property type="protein sequence ID" value="OTF98681.1"/>
    <property type="molecule type" value="Genomic_DNA"/>
</dbReference>
<name>A0A251SJC0_HELAN</name>
<dbReference type="Proteomes" id="UP000215914">
    <property type="component" value="Chromosome 14"/>
</dbReference>
<evidence type="ECO:0000256" key="1">
    <source>
        <dbReference type="SAM" id="MobiDB-lite"/>
    </source>
</evidence>
<sequence>MEAPQVEAMSTETRNNNPPQDDEQDNIIDTCCSCIYECTETVLDYLFCGLC</sequence>
<gene>
    <name evidence="2" type="ORF">HannXRQ_Chr14g0448291</name>
</gene>
<protein>
    <submittedName>
        <fullName evidence="2">Uncharacterized protein</fullName>
    </submittedName>
</protein>
<proteinExistence type="predicted"/>